<protein>
    <submittedName>
        <fullName evidence="2">Uncharacterized protein</fullName>
    </submittedName>
</protein>
<dbReference type="Proteomes" id="UP000676336">
    <property type="component" value="Unassembled WGS sequence"/>
</dbReference>
<dbReference type="EMBL" id="CAJOBI010355194">
    <property type="protein sequence ID" value="CAF5223510.1"/>
    <property type="molecule type" value="Genomic_DNA"/>
</dbReference>
<comment type="caution">
    <text evidence="2">The sequence shown here is derived from an EMBL/GenBank/DDBJ whole genome shotgun (WGS) entry which is preliminary data.</text>
</comment>
<proteinExistence type="predicted"/>
<feature type="compositionally biased region" description="Polar residues" evidence="1">
    <location>
        <begin position="113"/>
        <end position="123"/>
    </location>
</feature>
<gene>
    <name evidence="2" type="ORF">SMN809_LOCUS83363</name>
</gene>
<feature type="compositionally biased region" description="Polar residues" evidence="1">
    <location>
        <begin position="44"/>
        <end position="54"/>
    </location>
</feature>
<organism evidence="2 3">
    <name type="scientific">Rotaria magnacalcarata</name>
    <dbReference type="NCBI Taxonomy" id="392030"/>
    <lineage>
        <taxon>Eukaryota</taxon>
        <taxon>Metazoa</taxon>
        <taxon>Spiralia</taxon>
        <taxon>Gnathifera</taxon>
        <taxon>Rotifera</taxon>
        <taxon>Eurotatoria</taxon>
        <taxon>Bdelloidea</taxon>
        <taxon>Philodinida</taxon>
        <taxon>Philodinidae</taxon>
        <taxon>Rotaria</taxon>
    </lineage>
</organism>
<evidence type="ECO:0000313" key="2">
    <source>
        <dbReference type="EMBL" id="CAF5223510.1"/>
    </source>
</evidence>
<feature type="non-terminal residue" evidence="2">
    <location>
        <position position="165"/>
    </location>
</feature>
<dbReference type="AlphaFoldDB" id="A0A8S3K1B6"/>
<feature type="compositionally biased region" description="Low complexity" evidence="1">
    <location>
        <begin position="146"/>
        <end position="165"/>
    </location>
</feature>
<accession>A0A8S3K1B6</accession>
<feature type="non-terminal residue" evidence="2">
    <location>
        <position position="1"/>
    </location>
</feature>
<feature type="region of interest" description="Disordered" evidence="1">
    <location>
        <begin position="1"/>
        <end position="165"/>
    </location>
</feature>
<evidence type="ECO:0000313" key="3">
    <source>
        <dbReference type="Proteomes" id="UP000676336"/>
    </source>
</evidence>
<reference evidence="2" key="1">
    <citation type="submission" date="2021-02" db="EMBL/GenBank/DDBJ databases">
        <authorList>
            <person name="Nowell W R."/>
        </authorList>
    </citation>
    <scope>NUCLEOTIDE SEQUENCE</scope>
</reference>
<evidence type="ECO:0000256" key="1">
    <source>
        <dbReference type="SAM" id="MobiDB-lite"/>
    </source>
</evidence>
<name>A0A8S3K1B6_9BILA</name>
<sequence>PSKTKTKAYSDNDDDDDDVYRSKSSIGNDFNKKKKVTGPIKNNDAVTKRSSSNEPKPFRSTYEPFPEETPWSASSPLKLRKSDDMLSKLHSKSSIVSDSKRRNMSPLVHDTKSYTNGLLSKRNNGSDDEDDLYKQQKPKLSDRFDNSTFSTNKFSSSTKKPLSSF</sequence>